<dbReference type="InterPro" id="IPR042047">
    <property type="entry name" value="SleB_dom1"/>
</dbReference>
<dbReference type="InterPro" id="IPR011105">
    <property type="entry name" value="Cell_wall_hydrolase_SleB"/>
</dbReference>
<accession>A0A5M9HV41</accession>
<reference evidence="4" key="1">
    <citation type="submission" date="2019-07" db="EMBL/GenBank/DDBJ databases">
        <authorList>
            <person name="Wongkuna S."/>
            <person name="Scaria J."/>
        </authorList>
    </citation>
    <scope>NUCLEOTIDE SEQUENCE [LARGE SCALE GENOMIC DNA]</scope>
    <source>
        <strain evidence="4">SW178</strain>
    </source>
</reference>
<protein>
    <submittedName>
        <fullName evidence="4">Cell wall hydrolase</fullName>
    </submittedName>
</protein>
<feature type="coiled-coil region" evidence="1">
    <location>
        <begin position="67"/>
        <end position="103"/>
    </location>
</feature>
<feature type="signal peptide" evidence="2">
    <location>
        <begin position="1"/>
        <end position="30"/>
    </location>
</feature>
<dbReference type="AlphaFoldDB" id="A0A5M9HV41"/>
<dbReference type="EMBL" id="VMSO01000016">
    <property type="protein sequence ID" value="KAA8500834.1"/>
    <property type="molecule type" value="Genomic_DNA"/>
</dbReference>
<sequence length="222" mass="23534">MKYNQNRRIFRMFYAATASVTLLTGFTSLAAEKDAFTADTGLVQEEAEEGASWDFADTVTDIQEDAVDQTKAAAEEAKRLAEEKAAQEAAAQAEKEAQAQAEQAQVSSAVNASASEQELLAALIFCEAGNQPYDGQVAVGAVVMNRVRSGSFPDTITDVIYQSGQFTPAMTGWLDSVLASDGYTDSAMQAAADALAGSNPIGDCLYFSTGGGGYQLGDHYFR</sequence>
<keyword evidence="2" id="KW-0732">Signal</keyword>
<evidence type="ECO:0000313" key="5">
    <source>
        <dbReference type="Proteomes" id="UP000322025"/>
    </source>
</evidence>
<comment type="caution">
    <text evidence="4">The sequence shown here is derived from an EMBL/GenBank/DDBJ whole genome shotgun (WGS) entry which is preliminary data.</text>
</comment>
<feature type="domain" description="Cell wall hydrolase SleB" evidence="3">
    <location>
        <begin position="131"/>
        <end position="209"/>
    </location>
</feature>
<proteinExistence type="predicted"/>
<evidence type="ECO:0000256" key="2">
    <source>
        <dbReference type="SAM" id="SignalP"/>
    </source>
</evidence>
<gene>
    <name evidence="4" type="ORF">FNY66_11680</name>
</gene>
<evidence type="ECO:0000256" key="1">
    <source>
        <dbReference type="SAM" id="Coils"/>
    </source>
</evidence>
<dbReference type="Gene3D" id="1.10.10.2520">
    <property type="entry name" value="Cell wall hydrolase SleB, domain 1"/>
    <property type="match status" value="1"/>
</dbReference>
<dbReference type="RefSeq" id="WP_150311265.1">
    <property type="nucleotide sequence ID" value="NZ_VMSO01000016.1"/>
</dbReference>
<keyword evidence="4" id="KW-0378">Hydrolase</keyword>
<dbReference type="Proteomes" id="UP000322025">
    <property type="component" value="Unassembled WGS sequence"/>
</dbReference>
<keyword evidence="5" id="KW-1185">Reference proteome</keyword>
<dbReference type="Pfam" id="PF07486">
    <property type="entry name" value="Hydrolase_2"/>
    <property type="match status" value="1"/>
</dbReference>
<evidence type="ECO:0000313" key="4">
    <source>
        <dbReference type="EMBL" id="KAA8500834.1"/>
    </source>
</evidence>
<feature type="chain" id="PRO_5024331382" evidence="2">
    <location>
        <begin position="31"/>
        <end position="222"/>
    </location>
</feature>
<dbReference type="OrthoDB" id="9785345at2"/>
<keyword evidence="1" id="KW-0175">Coiled coil</keyword>
<name>A0A5M9HV41_9FIRM</name>
<evidence type="ECO:0000259" key="3">
    <source>
        <dbReference type="Pfam" id="PF07486"/>
    </source>
</evidence>
<dbReference type="GO" id="GO:0016787">
    <property type="term" value="F:hydrolase activity"/>
    <property type="evidence" value="ECO:0007669"/>
    <property type="project" value="UniProtKB-KW"/>
</dbReference>
<organism evidence="4 5">
    <name type="scientific">Mediterraneibacter catenae</name>
    <dbReference type="NCBI Taxonomy" id="2594882"/>
    <lineage>
        <taxon>Bacteria</taxon>
        <taxon>Bacillati</taxon>
        <taxon>Bacillota</taxon>
        <taxon>Clostridia</taxon>
        <taxon>Lachnospirales</taxon>
        <taxon>Lachnospiraceae</taxon>
        <taxon>Mediterraneibacter</taxon>
    </lineage>
</organism>